<feature type="transmembrane region" description="Helical" evidence="2">
    <location>
        <begin position="56"/>
        <end position="79"/>
    </location>
</feature>
<dbReference type="InterPro" id="IPR000366">
    <property type="entry name" value="GPCR_STE2"/>
</dbReference>
<evidence type="ECO:0000313" key="4">
    <source>
        <dbReference type="Proteomes" id="UP001172159"/>
    </source>
</evidence>
<dbReference type="EMBL" id="JAUKTV010000002">
    <property type="protein sequence ID" value="KAK0744631.1"/>
    <property type="molecule type" value="Genomic_DNA"/>
</dbReference>
<feature type="transmembrane region" description="Helical" evidence="2">
    <location>
        <begin position="91"/>
        <end position="117"/>
    </location>
</feature>
<accession>A0AA40K3J9</accession>
<feature type="transmembrane region" description="Helical" evidence="2">
    <location>
        <begin position="12"/>
        <end position="36"/>
    </location>
</feature>
<dbReference type="GO" id="GO:0038038">
    <property type="term" value="C:G protein-coupled receptor homodimeric complex"/>
    <property type="evidence" value="ECO:0007669"/>
    <property type="project" value="TreeGrafter"/>
</dbReference>
<feature type="region of interest" description="Disordered" evidence="1">
    <location>
        <begin position="236"/>
        <end position="293"/>
    </location>
</feature>
<keyword evidence="2" id="KW-0472">Membrane</keyword>
<feature type="compositionally biased region" description="Basic and acidic residues" evidence="1">
    <location>
        <begin position="362"/>
        <end position="372"/>
    </location>
</feature>
<feature type="transmembrane region" description="Helical" evidence="2">
    <location>
        <begin position="137"/>
        <end position="158"/>
    </location>
</feature>
<keyword evidence="2" id="KW-1133">Transmembrane helix</keyword>
<keyword evidence="2" id="KW-0812">Transmembrane</keyword>
<dbReference type="AlphaFoldDB" id="A0AA40K3J9"/>
<dbReference type="PANTHER" id="PTHR28009:SF1">
    <property type="entry name" value="PHEROMONE ALPHA FACTOR RECEPTOR"/>
    <property type="match status" value="1"/>
</dbReference>
<evidence type="ECO:0000313" key="3">
    <source>
        <dbReference type="EMBL" id="KAK0744631.1"/>
    </source>
</evidence>
<evidence type="ECO:0000256" key="1">
    <source>
        <dbReference type="SAM" id="MobiDB-lite"/>
    </source>
</evidence>
<dbReference type="Pfam" id="PF02116">
    <property type="entry name" value="STE2"/>
    <property type="match status" value="1"/>
</dbReference>
<feature type="region of interest" description="Disordered" evidence="1">
    <location>
        <begin position="329"/>
        <end position="384"/>
    </location>
</feature>
<dbReference type="PANTHER" id="PTHR28009">
    <property type="entry name" value="PHEROMONE ALPHA FACTOR RECEPTOR"/>
    <property type="match status" value="1"/>
</dbReference>
<protein>
    <submittedName>
        <fullName evidence="3">Fungal pheromone mating factor STE2 GPCR-domain-containing protein</fullName>
    </submittedName>
</protein>
<dbReference type="GO" id="GO:0004932">
    <property type="term" value="F:mating-type factor pheromone receptor activity"/>
    <property type="evidence" value="ECO:0007669"/>
    <property type="project" value="InterPro"/>
</dbReference>
<dbReference type="CDD" id="cd14939">
    <property type="entry name" value="7tmD_STE2"/>
    <property type="match status" value="1"/>
</dbReference>
<sequence>MTPLPRFKRWPTIISILSLALNTARMLLLAIFYPSSWTSMTALFLGDYSAVSQTDVNISVTATCLSVPVTMLIMAALFVQAWSMLTLWRDIWKWLATFVSLGLGLVTIGFNFAGSVIQAQGIVRSEVPRAQVWVRKTYLGMVTASICWFCFLFNVRLVMHMWETRSILPGWKGLKAMDVLVICNGVLMFVPVIFAALEFAQFTNFESASLTQTSVIVVLPLGVLVAQRIATSPSPYRSPIGTGTGATGSTSMNSNSRHHTASMATQRPLLSSNRRGSAASWQAGPHHNSGFQGKNHVAVSADQYPGRHSKNDDIIMEEDKPMVQHRDPFATSPSSSAFGEKAGLKLPDPAAQNNGENGGVLVEREVRVERETGTGSVVRKSDGS</sequence>
<dbReference type="Proteomes" id="UP001172159">
    <property type="component" value="Unassembled WGS sequence"/>
</dbReference>
<comment type="caution">
    <text evidence="3">The sequence shown here is derived from an EMBL/GenBank/DDBJ whole genome shotgun (WGS) entry which is preliminary data.</text>
</comment>
<evidence type="ECO:0000256" key="2">
    <source>
        <dbReference type="SAM" id="Phobius"/>
    </source>
</evidence>
<proteinExistence type="predicted"/>
<keyword evidence="4" id="KW-1185">Reference proteome</keyword>
<reference evidence="3" key="1">
    <citation type="submission" date="2023-06" db="EMBL/GenBank/DDBJ databases">
        <title>Genome-scale phylogeny and comparative genomics of the fungal order Sordariales.</title>
        <authorList>
            <consortium name="Lawrence Berkeley National Laboratory"/>
            <person name="Hensen N."/>
            <person name="Bonometti L."/>
            <person name="Westerberg I."/>
            <person name="Brannstrom I.O."/>
            <person name="Guillou S."/>
            <person name="Cros-Aarteil S."/>
            <person name="Calhoun S."/>
            <person name="Haridas S."/>
            <person name="Kuo A."/>
            <person name="Mondo S."/>
            <person name="Pangilinan J."/>
            <person name="Riley R."/>
            <person name="Labutti K."/>
            <person name="Andreopoulos B."/>
            <person name="Lipzen A."/>
            <person name="Chen C."/>
            <person name="Yanf M."/>
            <person name="Daum C."/>
            <person name="Ng V."/>
            <person name="Clum A."/>
            <person name="Steindorff A."/>
            <person name="Ohm R."/>
            <person name="Martin F."/>
            <person name="Silar P."/>
            <person name="Natvig D."/>
            <person name="Lalanne C."/>
            <person name="Gautier V."/>
            <person name="Ament-Velasquez S.L."/>
            <person name="Kruys A."/>
            <person name="Hutchinson M.I."/>
            <person name="Powell A.J."/>
            <person name="Barry K."/>
            <person name="Miller A.N."/>
            <person name="Grigoriev I.V."/>
            <person name="Debuchy R."/>
            <person name="Gladieux P."/>
            <person name="Thoren M.H."/>
            <person name="Johannesson H."/>
        </authorList>
    </citation>
    <scope>NUCLEOTIDE SEQUENCE</scope>
    <source>
        <strain evidence="3">CBS 540.89</strain>
    </source>
</reference>
<feature type="transmembrane region" description="Helical" evidence="2">
    <location>
        <begin position="179"/>
        <end position="197"/>
    </location>
</feature>
<feature type="compositionally biased region" description="Polar residues" evidence="1">
    <location>
        <begin position="262"/>
        <end position="275"/>
    </location>
</feature>
<organism evidence="3 4">
    <name type="scientific">Apiosordaria backusii</name>
    <dbReference type="NCBI Taxonomy" id="314023"/>
    <lineage>
        <taxon>Eukaryota</taxon>
        <taxon>Fungi</taxon>
        <taxon>Dikarya</taxon>
        <taxon>Ascomycota</taxon>
        <taxon>Pezizomycotina</taxon>
        <taxon>Sordariomycetes</taxon>
        <taxon>Sordariomycetidae</taxon>
        <taxon>Sordariales</taxon>
        <taxon>Lasiosphaeriaceae</taxon>
        <taxon>Apiosordaria</taxon>
    </lineage>
</organism>
<dbReference type="GO" id="GO:0000750">
    <property type="term" value="P:pheromone-dependent signal transduction involved in conjugation with cellular fusion"/>
    <property type="evidence" value="ECO:0007669"/>
    <property type="project" value="TreeGrafter"/>
</dbReference>
<gene>
    <name evidence="3" type="ORF">B0T21DRAFT_358093</name>
</gene>
<name>A0AA40K3J9_9PEZI</name>